<dbReference type="FunFam" id="3.40.190.10:FF:000005">
    <property type="entry name" value="Porphobilinogen deaminase"/>
    <property type="match status" value="1"/>
</dbReference>
<dbReference type="PROSITE" id="PS00533">
    <property type="entry name" value="PORPHOBILINOGEN_DEAM"/>
    <property type="match status" value="1"/>
</dbReference>
<dbReference type="CDD" id="cd13646">
    <property type="entry name" value="PBP2_EcHMBS_like"/>
    <property type="match status" value="1"/>
</dbReference>
<protein>
    <recommendedName>
        <fullName evidence="8">Porphobilinogen deaminase</fullName>
        <shortName evidence="8">PBG</shortName>
        <ecNumber evidence="8">2.5.1.61</ecNumber>
    </recommendedName>
    <alternativeName>
        <fullName evidence="8">Hydroxymethylbilane synthase</fullName>
        <shortName evidence="8">HMBS</shortName>
    </alternativeName>
    <alternativeName>
        <fullName evidence="8">Pre-uroporphyrinogen synthase</fullName>
    </alternativeName>
</protein>
<dbReference type="PRINTS" id="PR00151">
    <property type="entry name" value="PORPHBDMNASE"/>
</dbReference>
<evidence type="ECO:0000256" key="2">
    <source>
        <dbReference type="ARBA" id="ARBA00004735"/>
    </source>
</evidence>
<dbReference type="GO" id="GO:0004418">
    <property type="term" value="F:hydroxymethylbilane synthase activity"/>
    <property type="evidence" value="ECO:0007669"/>
    <property type="project" value="UniProtKB-UniRule"/>
</dbReference>
<dbReference type="EMBL" id="QQAX01000033">
    <property type="protein sequence ID" value="RDI38369.1"/>
    <property type="molecule type" value="Genomic_DNA"/>
</dbReference>
<dbReference type="RefSeq" id="WP_114835353.1">
    <property type="nucleotide sequence ID" value="NZ_LR699114.1"/>
</dbReference>
<comment type="pathway">
    <text evidence="2">Porphyrin-containing compound metabolism; protoporphyrin-IX biosynthesis; coproporphyrinogen-III from 5-aminolevulinate: step 2/4.</text>
</comment>
<evidence type="ECO:0000256" key="6">
    <source>
        <dbReference type="ARBA" id="ARBA00023244"/>
    </source>
</evidence>
<dbReference type="SUPFAM" id="SSF53850">
    <property type="entry name" value="Periplasmic binding protein-like II"/>
    <property type="match status" value="1"/>
</dbReference>
<proteinExistence type="inferred from homology"/>
<evidence type="ECO:0000256" key="8">
    <source>
        <dbReference type="HAMAP-Rule" id="MF_00260"/>
    </source>
</evidence>
<dbReference type="InterPro" id="IPR000860">
    <property type="entry name" value="HemC"/>
</dbReference>
<dbReference type="Gene3D" id="3.40.190.10">
    <property type="entry name" value="Periplasmic binding protein-like II"/>
    <property type="match status" value="2"/>
</dbReference>
<name>A0A370G699_9COXI</name>
<comment type="function">
    <text evidence="1 8">Tetrapolymerization of the monopyrrole PBG into the hydroxymethylbilane pre-uroporphyrinogen in several discrete steps.</text>
</comment>
<evidence type="ECO:0000256" key="5">
    <source>
        <dbReference type="ARBA" id="ARBA00022679"/>
    </source>
</evidence>
<evidence type="ECO:0000256" key="3">
    <source>
        <dbReference type="ARBA" id="ARBA00005638"/>
    </source>
</evidence>
<dbReference type="InterPro" id="IPR022418">
    <property type="entry name" value="Porphobilinogen_deaminase_C"/>
</dbReference>
<comment type="miscellaneous">
    <text evidence="8">The porphobilinogen subunits are added to the dipyrromethane group.</text>
</comment>
<evidence type="ECO:0000256" key="4">
    <source>
        <dbReference type="ARBA" id="ARBA00011245"/>
    </source>
</evidence>
<dbReference type="UniPathway" id="UPA00251">
    <property type="reaction ID" value="UER00319"/>
</dbReference>
<dbReference type="PANTHER" id="PTHR11557:SF0">
    <property type="entry name" value="PORPHOBILINOGEN DEAMINASE"/>
    <property type="match status" value="1"/>
</dbReference>
<dbReference type="GO" id="GO:0005737">
    <property type="term" value="C:cytoplasm"/>
    <property type="evidence" value="ECO:0007669"/>
    <property type="project" value="UniProtKB-UniRule"/>
</dbReference>
<comment type="similarity">
    <text evidence="3 8">Belongs to the HMBS family.</text>
</comment>
<dbReference type="InterPro" id="IPR022419">
    <property type="entry name" value="Porphobilin_deaminase_cofac_BS"/>
</dbReference>
<keyword evidence="12" id="KW-1185">Reference proteome</keyword>
<dbReference type="InterPro" id="IPR022417">
    <property type="entry name" value="Porphobilin_deaminase_N"/>
</dbReference>
<feature type="modified residue" description="S-(dipyrrolylmethanemethyl)cysteine" evidence="8">
    <location>
        <position position="242"/>
    </location>
</feature>
<dbReference type="InterPro" id="IPR036803">
    <property type="entry name" value="Porphobilinogen_deaminase_C_sf"/>
</dbReference>
<dbReference type="AlphaFoldDB" id="A0A370G699"/>
<dbReference type="HAMAP" id="MF_00260">
    <property type="entry name" value="Porphobil_deam"/>
    <property type="match status" value="1"/>
</dbReference>
<keyword evidence="5 8" id="KW-0808">Transferase</keyword>
<feature type="domain" description="Porphobilinogen deaminase N-terminal" evidence="9">
    <location>
        <begin position="6"/>
        <end position="212"/>
    </location>
</feature>
<comment type="caution">
    <text evidence="11">The sequence shown here is derived from an EMBL/GenBank/DDBJ whole genome shotgun (WGS) entry which is preliminary data.</text>
</comment>
<dbReference type="Gene3D" id="3.30.160.40">
    <property type="entry name" value="Porphobilinogen deaminase, C-terminal domain"/>
    <property type="match status" value="1"/>
</dbReference>
<accession>A0A370G699</accession>
<dbReference type="Pfam" id="PF03900">
    <property type="entry name" value="Porphobil_deamC"/>
    <property type="match status" value="1"/>
</dbReference>
<dbReference type="PIRSF" id="PIRSF001438">
    <property type="entry name" value="4pyrrol_synth_OHMeBilane_synth"/>
    <property type="match status" value="1"/>
</dbReference>
<dbReference type="NCBIfam" id="TIGR00212">
    <property type="entry name" value="hemC"/>
    <property type="match status" value="1"/>
</dbReference>
<dbReference type="Proteomes" id="UP000254720">
    <property type="component" value="Unassembled WGS sequence"/>
</dbReference>
<keyword evidence="6 8" id="KW-0627">Porphyrin biosynthesis</keyword>
<evidence type="ECO:0000256" key="7">
    <source>
        <dbReference type="ARBA" id="ARBA00048169"/>
    </source>
</evidence>
<dbReference type="EC" id="2.5.1.61" evidence="8"/>
<feature type="domain" description="Porphobilinogen deaminase C-terminal" evidence="10">
    <location>
        <begin position="226"/>
        <end position="295"/>
    </location>
</feature>
<comment type="catalytic activity">
    <reaction evidence="7 8">
        <text>4 porphobilinogen + H2O = hydroxymethylbilane + 4 NH4(+)</text>
        <dbReference type="Rhea" id="RHEA:13185"/>
        <dbReference type="ChEBI" id="CHEBI:15377"/>
        <dbReference type="ChEBI" id="CHEBI:28938"/>
        <dbReference type="ChEBI" id="CHEBI:57845"/>
        <dbReference type="ChEBI" id="CHEBI:58126"/>
        <dbReference type="EC" id="2.5.1.61"/>
    </reaction>
</comment>
<evidence type="ECO:0000259" key="9">
    <source>
        <dbReference type="Pfam" id="PF01379"/>
    </source>
</evidence>
<dbReference type="OrthoDB" id="9810298at2"/>
<dbReference type="Pfam" id="PF01379">
    <property type="entry name" value="Porphobil_deam"/>
    <property type="match status" value="1"/>
</dbReference>
<evidence type="ECO:0000313" key="11">
    <source>
        <dbReference type="EMBL" id="RDI38369.1"/>
    </source>
</evidence>
<evidence type="ECO:0000259" key="10">
    <source>
        <dbReference type="Pfam" id="PF03900"/>
    </source>
</evidence>
<dbReference type="GO" id="GO:0006782">
    <property type="term" value="P:protoporphyrinogen IX biosynthetic process"/>
    <property type="evidence" value="ECO:0007669"/>
    <property type="project" value="UniProtKB-UniRule"/>
</dbReference>
<evidence type="ECO:0000256" key="1">
    <source>
        <dbReference type="ARBA" id="ARBA00002869"/>
    </source>
</evidence>
<dbReference type="SUPFAM" id="SSF54782">
    <property type="entry name" value="Porphobilinogen deaminase (hydroxymethylbilane synthase), C-terminal domain"/>
    <property type="match status" value="1"/>
</dbReference>
<reference evidence="11 12" key="1">
    <citation type="submission" date="2018-07" db="EMBL/GenBank/DDBJ databases">
        <title>Genomic Encyclopedia of Type Strains, Phase IV (KMG-IV): sequencing the most valuable type-strain genomes for metagenomic binning, comparative biology and taxonomic classification.</title>
        <authorList>
            <person name="Goeker M."/>
        </authorList>
    </citation>
    <scope>NUCLEOTIDE SEQUENCE [LARGE SCALE GENOMIC DNA]</scope>
    <source>
        <strain evidence="11 12">DSM 16500</strain>
    </source>
</reference>
<comment type="subunit">
    <text evidence="4 8">Monomer.</text>
</comment>
<gene>
    <name evidence="8" type="primary">hemC</name>
    <name evidence="11" type="ORF">C8D86_1339</name>
</gene>
<evidence type="ECO:0000313" key="12">
    <source>
        <dbReference type="Proteomes" id="UP000254720"/>
    </source>
</evidence>
<comment type="cofactor">
    <cofactor evidence="8">
        <name>dipyrromethane</name>
        <dbReference type="ChEBI" id="CHEBI:60342"/>
    </cofactor>
    <text evidence="8">Binds 1 dipyrromethane group covalently.</text>
</comment>
<organism evidence="11 12">
    <name type="scientific">Aquicella lusitana</name>
    <dbReference type="NCBI Taxonomy" id="254246"/>
    <lineage>
        <taxon>Bacteria</taxon>
        <taxon>Pseudomonadati</taxon>
        <taxon>Pseudomonadota</taxon>
        <taxon>Gammaproteobacteria</taxon>
        <taxon>Legionellales</taxon>
        <taxon>Coxiellaceae</taxon>
        <taxon>Aquicella</taxon>
    </lineage>
</organism>
<sequence>MTKRHLVIATRESPLALQQAESIKQLLIAHHPHLSVDLLGITTQADKRLDVTLTEIGGKGLFVKELEEALLDGRADIAAHSMKDVPMDLPPGLSLPVMIEREDPRDVFVSNNYASLDQMGSGTALGTSSLRRQTQLRAQRPDLAFENLRGNIHTRLKRLDKGDFDAIVLAAAGLKRMHLDARIRSYLSVEQSLPAAGQGALGIECREEDEPILSLIKPLNHAVTYACVSAERALCRRLGGGCKVPVAAYAQIHHGLLTLHGLVANRNGTRILRVRHEGDPHCADSVGIRAAEELIQQGAEKILKEFID</sequence>
<dbReference type="PANTHER" id="PTHR11557">
    <property type="entry name" value="PORPHOBILINOGEN DEAMINASE"/>
    <property type="match status" value="1"/>
</dbReference>